<proteinExistence type="predicted"/>
<evidence type="ECO:0008006" key="4">
    <source>
        <dbReference type="Google" id="ProtNLM"/>
    </source>
</evidence>
<feature type="region of interest" description="Disordered" evidence="1">
    <location>
        <begin position="683"/>
        <end position="706"/>
    </location>
</feature>
<feature type="compositionally biased region" description="Acidic residues" evidence="1">
    <location>
        <begin position="619"/>
        <end position="642"/>
    </location>
</feature>
<feature type="region of interest" description="Disordered" evidence="1">
    <location>
        <begin position="614"/>
        <end position="648"/>
    </location>
</feature>
<comment type="caution">
    <text evidence="2">The sequence shown here is derived from an EMBL/GenBank/DDBJ whole genome shotgun (WGS) entry which is preliminary data.</text>
</comment>
<protein>
    <recommendedName>
        <fullName evidence="4">EF-hand domain-containing protein</fullName>
    </recommendedName>
</protein>
<keyword evidence="3" id="KW-1185">Reference proteome</keyword>
<dbReference type="Proteomes" id="UP000053558">
    <property type="component" value="Unassembled WGS sequence"/>
</dbReference>
<dbReference type="OMA" id="HATMAKT"/>
<gene>
    <name evidence="2" type="ORF">CONPUDRAFT_144516</name>
</gene>
<dbReference type="EMBL" id="JH711579">
    <property type="protein sequence ID" value="EIW80424.1"/>
    <property type="molecule type" value="Genomic_DNA"/>
</dbReference>
<accession>A0A5M3MNQ4</accession>
<dbReference type="RefSeq" id="XP_007769378.1">
    <property type="nucleotide sequence ID" value="XM_007771188.1"/>
</dbReference>
<evidence type="ECO:0000313" key="2">
    <source>
        <dbReference type="EMBL" id="EIW80424.1"/>
    </source>
</evidence>
<dbReference type="OrthoDB" id="2122982at2759"/>
<dbReference type="AlphaFoldDB" id="A0A5M3MNQ4"/>
<evidence type="ECO:0000256" key="1">
    <source>
        <dbReference type="SAM" id="MobiDB-lite"/>
    </source>
</evidence>
<organism evidence="2 3">
    <name type="scientific">Coniophora puteana (strain RWD-64-598)</name>
    <name type="common">Brown rot fungus</name>
    <dbReference type="NCBI Taxonomy" id="741705"/>
    <lineage>
        <taxon>Eukaryota</taxon>
        <taxon>Fungi</taxon>
        <taxon>Dikarya</taxon>
        <taxon>Basidiomycota</taxon>
        <taxon>Agaricomycotina</taxon>
        <taxon>Agaricomycetes</taxon>
        <taxon>Agaricomycetidae</taxon>
        <taxon>Boletales</taxon>
        <taxon>Coniophorineae</taxon>
        <taxon>Coniophoraceae</taxon>
        <taxon>Coniophora</taxon>
    </lineage>
</organism>
<evidence type="ECO:0000313" key="3">
    <source>
        <dbReference type="Proteomes" id="UP000053558"/>
    </source>
</evidence>
<dbReference type="KEGG" id="cput:CONPUDRAFT_144516"/>
<sequence length="728" mass="83683">MSETQVDTNVGTEGQIHDRDKIKNHLNATIPVAQKALQTARDYVNRIAKTPPNQCNTTAMKIVNAGNPVITVVHDITDMYEVVSSIMKVEIERSDPSNLQIATICYKMGFAQSSVVFFLRHLSQDKAARQLGDNMNERLEALLQGLKKTMKEFGQYAELCYSKKSILATLRGDELSKELRKLWERFEAHETEFIEFFSIELPNSDDRIDIDGILQLMGQSTARERKVTDFIHKNGGVEAIARDPKKYNELSTIVGEKIDRSLLQLELTRLLDDNKKYFNFKIDDAKEQIKTELQDSRDVIIKHLDAGPHELIKDPDLRNIWAGVHDHFEPLMKEKLRTDASHPDHWTLPFLSKSMYYPAIADAIDDDGSGYISVSECNDFMKRRPEGWSTPKWLSFWAMVWLMNNETYGDERYVYKVEDLINGINKAARRAKEENKEAMSDYLKNLNCIKPMILESINWGITENLANFIDYNELSSIQDEYMDLEESRIRDQLAKVDYELDSIDLLPSITGQDRIELTIMPLLYLLLKCQLDEVRRASENILDDPRDTFDSFSESITTIFFAFDCRLDELVRGWKQARMDVSVHVTAFAGGMFDQWSQARRNPPTKQLKHLRSIWAGRDDDDDDDDDDDFVPDEDPEEDPDESTSNSRLILMERKLTKLDALLTLVAQKLNIDVTEVAENNGQDIQDNSDTEIARGANGDGKQSEELEVKMRERLNSNTDNQDNDHTM</sequence>
<name>A0A5M3MNQ4_CONPW</name>
<reference evidence="3" key="1">
    <citation type="journal article" date="2012" name="Science">
        <title>The Paleozoic origin of enzymatic lignin decomposition reconstructed from 31 fungal genomes.</title>
        <authorList>
            <person name="Floudas D."/>
            <person name="Binder M."/>
            <person name="Riley R."/>
            <person name="Barry K."/>
            <person name="Blanchette R.A."/>
            <person name="Henrissat B."/>
            <person name="Martinez A.T."/>
            <person name="Otillar R."/>
            <person name="Spatafora J.W."/>
            <person name="Yadav J.S."/>
            <person name="Aerts A."/>
            <person name="Benoit I."/>
            <person name="Boyd A."/>
            <person name="Carlson A."/>
            <person name="Copeland A."/>
            <person name="Coutinho P.M."/>
            <person name="de Vries R.P."/>
            <person name="Ferreira P."/>
            <person name="Findley K."/>
            <person name="Foster B."/>
            <person name="Gaskell J."/>
            <person name="Glotzer D."/>
            <person name="Gorecki P."/>
            <person name="Heitman J."/>
            <person name="Hesse C."/>
            <person name="Hori C."/>
            <person name="Igarashi K."/>
            <person name="Jurgens J.A."/>
            <person name="Kallen N."/>
            <person name="Kersten P."/>
            <person name="Kohler A."/>
            <person name="Kuees U."/>
            <person name="Kumar T.K.A."/>
            <person name="Kuo A."/>
            <person name="LaButti K."/>
            <person name="Larrondo L.F."/>
            <person name="Lindquist E."/>
            <person name="Ling A."/>
            <person name="Lombard V."/>
            <person name="Lucas S."/>
            <person name="Lundell T."/>
            <person name="Martin R."/>
            <person name="McLaughlin D.J."/>
            <person name="Morgenstern I."/>
            <person name="Morin E."/>
            <person name="Murat C."/>
            <person name="Nagy L.G."/>
            <person name="Nolan M."/>
            <person name="Ohm R.A."/>
            <person name="Patyshakuliyeva A."/>
            <person name="Rokas A."/>
            <person name="Ruiz-Duenas F.J."/>
            <person name="Sabat G."/>
            <person name="Salamov A."/>
            <person name="Samejima M."/>
            <person name="Schmutz J."/>
            <person name="Slot J.C."/>
            <person name="St John F."/>
            <person name="Stenlid J."/>
            <person name="Sun H."/>
            <person name="Sun S."/>
            <person name="Syed K."/>
            <person name="Tsang A."/>
            <person name="Wiebenga A."/>
            <person name="Young D."/>
            <person name="Pisabarro A."/>
            <person name="Eastwood D.C."/>
            <person name="Martin F."/>
            <person name="Cullen D."/>
            <person name="Grigoriev I.V."/>
            <person name="Hibbett D.S."/>
        </authorList>
    </citation>
    <scope>NUCLEOTIDE SEQUENCE [LARGE SCALE GENOMIC DNA]</scope>
    <source>
        <strain evidence="3">RWD-64-598 SS2</strain>
    </source>
</reference>
<dbReference type="GeneID" id="19201955"/>